<dbReference type="GO" id="GO:0044038">
    <property type="term" value="P:cell wall macromolecule biosynthetic process"/>
    <property type="evidence" value="ECO:0007669"/>
    <property type="project" value="TreeGrafter"/>
</dbReference>
<feature type="compositionally biased region" description="Acidic residues" evidence="8">
    <location>
        <begin position="380"/>
        <end position="396"/>
    </location>
</feature>
<feature type="compositionally biased region" description="Low complexity" evidence="8">
    <location>
        <begin position="355"/>
        <end position="379"/>
    </location>
</feature>
<feature type="transmembrane region" description="Helical" evidence="9">
    <location>
        <begin position="6"/>
        <end position="30"/>
    </location>
</feature>
<keyword evidence="11" id="KW-1185">Reference proteome</keyword>
<dbReference type="GO" id="GO:0071555">
    <property type="term" value="P:cell wall organization"/>
    <property type="evidence" value="ECO:0007669"/>
    <property type="project" value="TreeGrafter"/>
</dbReference>
<feature type="binding site" evidence="7">
    <location>
        <position position="219"/>
    </location>
    <ligand>
        <name>Mg(2+)</name>
        <dbReference type="ChEBI" id="CHEBI:18420"/>
    </ligand>
</feature>
<feature type="region of interest" description="Disordered" evidence="8">
    <location>
        <begin position="349"/>
        <end position="396"/>
    </location>
</feature>
<dbReference type="GO" id="GO:0005886">
    <property type="term" value="C:plasma membrane"/>
    <property type="evidence" value="ECO:0007669"/>
    <property type="project" value="UniProtKB-SubCell"/>
</dbReference>
<proteinExistence type="predicted"/>
<dbReference type="PROSITE" id="PS01348">
    <property type="entry name" value="MRAY_2"/>
    <property type="match status" value="1"/>
</dbReference>
<dbReference type="InterPro" id="IPR018480">
    <property type="entry name" value="PNAcMuramoyl-5peptid_Trfase_CS"/>
</dbReference>
<keyword evidence="4 9" id="KW-0812">Transmembrane</keyword>
<feature type="transmembrane region" description="Helical" evidence="9">
    <location>
        <begin position="320"/>
        <end position="340"/>
    </location>
</feature>
<comment type="subcellular location">
    <subcellularLocation>
        <location evidence="1">Cell membrane</location>
        <topology evidence="1">Multi-pass membrane protein</topology>
    </subcellularLocation>
</comment>
<evidence type="ECO:0000256" key="5">
    <source>
        <dbReference type="ARBA" id="ARBA00022989"/>
    </source>
</evidence>
<feature type="transmembrane region" description="Helical" evidence="9">
    <location>
        <begin position="105"/>
        <end position="125"/>
    </location>
</feature>
<evidence type="ECO:0000256" key="2">
    <source>
        <dbReference type="ARBA" id="ARBA00022475"/>
    </source>
</evidence>
<dbReference type="PANTHER" id="PTHR22926:SF3">
    <property type="entry name" value="UNDECAPRENYL-PHOSPHATE ALPHA-N-ACETYLGLUCOSAMINYL 1-PHOSPHATE TRANSFERASE"/>
    <property type="match status" value="1"/>
</dbReference>
<evidence type="ECO:0000256" key="9">
    <source>
        <dbReference type="SAM" id="Phobius"/>
    </source>
</evidence>
<keyword evidence="3 10" id="KW-0808">Transferase</keyword>
<feature type="transmembrane region" description="Helical" evidence="9">
    <location>
        <begin position="296"/>
        <end position="314"/>
    </location>
</feature>
<keyword evidence="6 9" id="KW-0472">Membrane</keyword>
<feature type="transmembrane region" description="Helical" evidence="9">
    <location>
        <begin position="191"/>
        <end position="208"/>
    </location>
</feature>
<feature type="transmembrane region" description="Helical" evidence="9">
    <location>
        <begin position="167"/>
        <end position="185"/>
    </location>
</feature>
<dbReference type="InterPro" id="IPR000715">
    <property type="entry name" value="Glycosyl_transferase_4"/>
</dbReference>
<feature type="transmembrane region" description="Helical" evidence="9">
    <location>
        <begin position="244"/>
        <end position="265"/>
    </location>
</feature>
<feature type="transmembrane region" description="Helical" evidence="9">
    <location>
        <begin position="77"/>
        <end position="93"/>
    </location>
</feature>
<dbReference type="PANTHER" id="PTHR22926">
    <property type="entry name" value="PHOSPHO-N-ACETYLMURAMOYL-PENTAPEPTIDE-TRANSFERASE"/>
    <property type="match status" value="1"/>
</dbReference>
<reference evidence="10 11" key="1">
    <citation type="submission" date="2016-11" db="EMBL/GenBank/DDBJ databases">
        <authorList>
            <person name="Jaros S."/>
            <person name="Januszkiewicz K."/>
            <person name="Wedrychowicz H."/>
        </authorList>
    </citation>
    <scope>NUCLEOTIDE SEQUENCE [LARGE SCALE GENOMIC DNA]</scope>
    <source>
        <strain evidence="10 11">DSM 10068</strain>
    </source>
</reference>
<keyword evidence="2" id="KW-1003">Cell membrane</keyword>
<keyword evidence="7" id="KW-0479">Metal-binding</keyword>
<evidence type="ECO:0000313" key="10">
    <source>
        <dbReference type="EMBL" id="SHH92289.1"/>
    </source>
</evidence>
<keyword evidence="7" id="KW-0460">Magnesium</keyword>
<protein>
    <submittedName>
        <fullName evidence="10">UDP-GlcNAc:undecaprenyl-phosphate GlcNAc-1-phosphate transferase</fullName>
    </submittedName>
</protein>
<dbReference type="Proteomes" id="UP000183995">
    <property type="component" value="Unassembled WGS sequence"/>
</dbReference>
<feature type="binding site" evidence="7">
    <location>
        <position position="159"/>
    </location>
    <ligand>
        <name>Mg(2+)</name>
        <dbReference type="ChEBI" id="CHEBI:18420"/>
    </ligand>
</feature>
<accession>A0A1M5WXG1</accession>
<evidence type="ECO:0000313" key="11">
    <source>
        <dbReference type="Proteomes" id="UP000183995"/>
    </source>
</evidence>
<evidence type="ECO:0000256" key="8">
    <source>
        <dbReference type="SAM" id="MobiDB-lite"/>
    </source>
</evidence>
<dbReference type="Pfam" id="PF00953">
    <property type="entry name" value="Glycos_transf_4"/>
    <property type="match status" value="1"/>
</dbReference>
<evidence type="ECO:0000256" key="6">
    <source>
        <dbReference type="ARBA" id="ARBA00023136"/>
    </source>
</evidence>
<dbReference type="GO" id="GO:0016780">
    <property type="term" value="F:phosphotransferase activity, for other substituted phosphate groups"/>
    <property type="evidence" value="ECO:0007669"/>
    <property type="project" value="InterPro"/>
</dbReference>
<dbReference type="AlphaFoldDB" id="A0A1M5WXG1"/>
<evidence type="ECO:0000256" key="4">
    <source>
        <dbReference type="ARBA" id="ARBA00022692"/>
    </source>
</evidence>
<feature type="transmembrane region" description="Helical" evidence="9">
    <location>
        <begin position="220"/>
        <end position="238"/>
    </location>
</feature>
<dbReference type="STRING" id="1123282.SAMN02745823_01449"/>
<dbReference type="GO" id="GO:0009103">
    <property type="term" value="P:lipopolysaccharide biosynthetic process"/>
    <property type="evidence" value="ECO:0007669"/>
    <property type="project" value="TreeGrafter"/>
</dbReference>
<dbReference type="RefSeq" id="WP_073077221.1">
    <property type="nucleotide sequence ID" value="NZ_FQXV01000004.1"/>
</dbReference>
<evidence type="ECO:0000256" key="3">
    <source>
        <dbReference type="ARBA" id="ARBA00022679"/>
    </source>
</evidence>
<dbReference type="OrthoDB" id="9805475at2"/>
<gene>
    <name evidence="10" type="ORF">SAMN02745823_01449</name>
</gene>
<evidence type="ECO:0000256" key="1">
    <source>
        <dbReference type="ARBA" id="ARBA00004651"/>
    </source>
</evidence>
<dbReference type="EMBL" id="FQXV01000004">
    <property type="protein sequence ID" value="SHH92289.1"/>
    <property type="molecule type" value="Genomic_DNA"/>
</dbReference>
<keyword evidence="5 9" id="KW-1133">Transmembrane helix</keyword>
<dbReference type="GO" id="GO:0046872">
    <property type="term" value="F:metal ion binding"/>
    <property type="evidence" value="ECO:0007669"/>
    <property type="project" value="UniProtKB-KW"/>
</dbReference>
<dbReference type="CDD" id="cd06853">
    <property type="entry name" value="GT_WecA_like"/>
    <property type="match status" value="1"/>
</dbReference>
<organism evidence="10 11">
    <name type="scientific">Sporobacter termitidis DSM 10068</name>
    <dbReference type="NCBI Taxonomy" id="1123282"/>
    <lineage>
        <taxon>Bacteria</taxon>
        <taxon>Bacillati</taxon>
        <taxon>Bacillota</taxon>
        <taxon>Clostridia</taxon>
        <taxon>Eubacteriales</taxon>
        <taxon>Oscillospiraceae</taxon>
        <taxon>Sporobacter</taxon>
    </lineage>
</organism>
<feature type="transmembrane region" description="Helical" evidence="9">
    <location>
        <begin position="51"/>
        <end position="71"/>
    </location>
</feature>
<comment type="cofactor">
    <cofactor evidence="7">
        <name>Mg(2+)</name>
        <dbReference type="ChEBI" id="CHEBI:18420"/>
    </cofactor>
</comment>
<feature type="transmembrane region" description="Helical" evidence="9">
    <location>
        <begin position="137"/>
        <end position="155"/>
    </location>
</feature>
<sequence>MQKDLFIQVGLAVVAAFIISFAATPIVKSFAHRVGAIDVPKDGRRMHNHPIPRLGGLAIFLGFLLSVVLFADISREVQGILLGSVVVVIVGVIDDIVPLPALVKFVIQIGAALIAVYHGVVVDIITNPNIWSPVDFVNFGYFSVPITVLWIVAITNSVNLIDGLDGLAAGVSAISSFTMMIISIVVADLNVAIIMAALAGACIGFLPYNKNPAKIFMGDTGALLLGYVLATVSIIGLFKLYAIISFAVPFLVVGLPLFDTAFAFMRRILSGRNPMSPDRGHFHHRLIDMGFSQKQAVAIAYAISGILGLSAVVITTNGEIRAIILLVAIFVAGVIGVFVVKGIRNETENQKPAEAEAALPVEAAQPAEEAAHGETAPPEGAEESAEAEKPEDGDEL</sequence>
<name>A0A1M5WXG1_9FIRM</name>
<evidence type="ECO:0000256" key="7">
    <source>
        <dbReference type="PIRSR" id="PIRSR600715-1"/>
    </source>
</evidence>